<proteinExistence type="predicted"/>
<keyword evidence="1" id="KW-0238">DNA-binding</keyword>
<keyword evidence="4" id="KW-1185">Reference proteome</keyword>
<dbReference type="PANTHER" id="PTHR33164:SF67">
    <property type="entry name" value="TRANSCRIPTIONAL REGULATOR, MARR FAMILY"/>
    <property type="match status" value="1"/>
</dbReference>
<evidence type="ECO:0000313" key="3">
    <source>
        <dbReference type="EMBL" id="OYD08370.1"/>
    </source>
</evidence>
<dbReference type="GO" id="GO:0003677">
    <property type="term" value="F:DNA binding"/>
    <property type="evidence" value="ECO:0007669"/>
    <property type="project" value="UniProtKB-KW"/>
</dbReference>
<feature type="domain" description="HTH marR-type" evidence="2">
    <location>
        <begin position="16"/>
        <end position="151"/>
    </location>
</feature>
<sequence length="151" mass="17984">MNGRNFKGKVRYLSNRNKLTHELELAFRQTFRRMKKELNAVLGETTNRSEFIFLQQLYTRGPLKVSALSAEFEVSASHITHVTDRLVQKNWVRRQRSQKDKRVVELQITEEGNQAFLQMEEKQNEYFRRKFDPLSDQEIKILLNLIQKLNA</sequence>
<dbReference type="InterPro" id="IPR036390">
    <property type="entry name" value="WH_DNA-bd_sf"/>
</dbReference>
<reference evidence="3 4" key="1">
    <citation type="submission" date="2017-07" db="EMBL/GenBank/DDBJ databases">
        <title>The genome sequence of Paludifilum halophilum highlights mechanisms for microbial adaptation to high salt environemnts.</title>
        <authorList>
            <person name="Belbahri L."/>
        </authorList>
    </citation>
    <scope>NUCLEOTIDE SEQUENCE [LARGE SCALE GENOMIC DNA]</scope>
    <source>
        <strain evidence="3 4">DSM 102817</strain>
    </source>
</reference>
<dbReference type="OrthoDB" id="9799747at2"/>
<accession>A0A235B7T3</accession>
<dbReference type="GO" id="GO:0003700">
    <property type="term" value="F:DNA-binding transcription factor activity"/>
    <property type="evidence" value="ECO:0007669"/>
    <property type="project" value="InterPro"/>
</dbReference>
<dbReference type="InterPro" id="IPR036388">
    <property type="entry name" value="WH-like_DNA-bd_sf"/>
</dbReference>
<dbReference type="AlphaFoldDB" id="A0A235B7T3"/>
<dbReference type="Gene3D" id="1.10.10.10">
    <property type="entry name" value="Winged helix-like DNA-binding domain superfamily/Winged helix DNA-binding domain"/>
    <property type="match status" value="1"/>
</dbReference>
<evidence type="ECO:0000259" key="2">
    <source>
        <dbReference type="PROSITE" id="PS50995"/>
    </source>
</evidence>
<dbReference type="Pfam" id="PF01047">
    <property type="entry name" value="MarR"/>
    <property type="match status" value="1"/>
</dbReference>
<dbReference type="GO" id="GO:0006950">
    <property type="term" value="P:response to stress"/>
    <property type="evidence" value="ECO:0007669"/>
    <property type="project" value="TreeGrafter"/>
</dbReference>
<dbReference type="PANTHER" id="PTHR33164">
    <property type="entry name" value="TRANSCRIPTIONAL REGULATOR, MARR FAMILY"/>
    <property type="match status" value="1"/>
</dbReference>
<protein>
    <recommendedName>
        <fullName evidence="2">HTH marR-type domain-containing protein</fullName>
    </recommendedName>
</protein>
<gene>
    <name evidence="3" type="ORF">CHM34_05885</name>
</gene>
<evidence type="ECO:0000256" key="1">
    <source>
        <dbReference type="ARBA" id="ARBA00023125"/>
    </source>
</evidence>
<dbReference type="SUPFAM" id="SSF46785">
    <property type="entry name" value="Winged helix' DNA-binding domain"/>
    <property type="match status" value="1"/>
</dbReference>
<dbReference type="InterPro" id="IPR000835">
    <property type="entry name" value="HTH_MarR-typ"/>
</dbReference>
<dbReference type="Proteomes" id="UP000215459">
    <property type="component" value="Unassembled WGS sequence"/>
</dbReference>
<name>A0A235B7T3_9BACL</name>
<dbReference type="PRINTS" id="PR00598">
    <property type="entry name" value="HTHMARR"/>
</dbReference>
<dbReference type="EMBL" id="NOWF01000003">
    <property type="protein sequence ID" value="OYD08370.1"/>
    <property type="molecule type" value="Genomic_DNA"/>
</dbReference>
<dbReference type="InterPro" id="IPR039422">
    <property type="entry name" value="MarR/SlyA-like"/>
</dbReference>
<evidence type="ECO:0000313" key="4">
    <source>
        <dbReference type="Proteomes" id="UP000215459"/>
    </source>
</evidence>
<organism evidence="3 4">
    <name type="scientific">Paludifilum halophilum</name>
    <dbReference type="NCBI Taxonomy" id="1642702"/>
    <lineage>
        <taxon>Bacteria</taxon>
        <taxon>Bacillati</taxon>
        <taxon>Bacillota</taxon>
        <taxon>Bacilli</taxon>
        <taxon>Bacillales</taxon>
        <taxon>Thermoactinomycetaceae</taxon>
        <taxon>Paludifilum</taxon>
    </lineage>
</organism>
<comment type="caution">
    <text evidence="3">The sequence shown here is derived from an EMBL/GenBank/DDBJ whole genome shotgun (WGS) entry which is preliminary data.</text>
</comment>
<dbReference type="PROSITE" id="PS50995">
    <property type="entry name" value="HTH_MARR_2"/>
    <property type="match status" value="1"/>
</dbReference>
<dbReference type="SMART" id="SM00347">
    <property type="entry name" value="HTH_MARR"/>
    <property type="match status" value="1"/>
</dbReference>